<feature type="region of interest" description="Disordered" evidence="1">
    <location>
        <begin position="1"/>
        <end position="28"/>
    </location>
</feature>
<evidence type="ECO:0000313" key="2">
    <source>
        <dbReference type="EMBL" id="GIF00865.1"/>
    </source>
</evidence>
<dbReference type="Proteomes" id="UP000636960">
    <property type="component" value="Unassembled WGS sequence"/>
</dbReference>
<dbReference type="InterPro" id="IPR043129">
    <property type="entry name" value="ATPase_NBD"/>
</dbReference>
<protein>
    <recommendedName>
        <fullName evidence="4">Rod shape-determining protein MreB</fullName>
    </recommendedName>
</protein>
<sequence>MTVPANLASPAQPAGQRRTASAPPTTPPAAVAVDLGSSTVGVWAAHRGTITGPCGDALASTSSLVRRGRVLDVEGCISLLSQLIRRYYEPVPAGAVVAACRPVLASEQDQAVLRHVLEAVFAPTRLVFIDTVRAAAIGCGAAAGTLLIADLGAQLTEVALLKHGRVVAARRAEIGTRDLARGGTVDLIAEVVARRVADLRGATAGKDLAPAISRGMLLVGDGAVRPDLGVALSTALRLRVQRGASPRAAALNGAGLAAMSLLPHPTQS</sequence>
<name>A0A919K8Z3_9ACTN</name>
<dbReference type="Gene3D" id="3.30.420.40">
    <property type="match status" value="1"/>
</dbReference>
<dbReference type="SUPFAM" id="SSF53067">
    <property type="entry name" value="Actin-like ATPase domain"/>
    <property type="match status" value="1"/>
</dbReference>
<reference evidence="2" key="1">
    <citation type="submission" date="2021-01" db="EMBL/GenBank/DDBJ databases">
        <title>Whole genome shotgun sequence of Actinoplanes rishiriensis NBRC 108556.</title>
        <authorList>
            <person name="Komaki H."/>
            <person name="Tamura T."/>
        </authorList>
    </citation>
    <scope>NUCLEOTIDE SEQUENCE</scope>
    <source>
        <strain evidence="2">NBRC 108556</strain>
    </source>
</reference>
<dbReference type="EMBL" id="BOMV01000092">
    <property type="protein sequence ID" value="GIF00865.1"/>
    <property type="molecule type" value="Genomic_DNA"/>
</dbReference>
<keyword evidence="3" id="KW-1185">Reference proteome</keyword>
<accession>A0A919K8Z3</accession>
<evidence type="ECO:0000256" key="1">
    <source>
        <dbReference type="SAM" id="MobiDB-lite"/>
    </source>
</evidence>
<evidence type="ECO:0008006" key="4">
    <source>
        <dbReference type="Google" id="ProtNLM"/>
    </source>
</evidence>
<evidence type="ECO:0000313" key="3">
    <source>
        <dbReference type="Proteomes" id="UP000636960"/>
    </source>
</evidence>
<dbReference type="AlphaFoldDB" id="A0A919K8Z3"/>
<gene>
    <name evidence="2" type="ORF">Ari01nite_83290</name>
</gene>
<comment type="caution">
    <text evidence="2">The sequence shown here is derived from an EMBL/GenBank/DDBJ whole genome shotgun (WGS) entry which is preliminary data.</text>
</comment>
<proteinExistence type="predicted"/>
<organism evidence="2 3">
    <name type="scientific">Paractinoplanes rishiriensis</name>
    <dbReference type="NCBI Taxonomy" id="1050105"/>
    <lineage>
        <taxon>Bacteria</taxon>
        <taxon>Bacillati</taxon>
        <taxon>Actinomycetota</taxon>
        <taxon>Actinomycetes</taxon>
        <taxon>Micromonosporales</taxon>
        <taxon>Micromonosporaceae</taxon>
        <taxon>Paractinoplanes</taxon>
    </lineage>
</organism>